<dbReference type="Pfam" id="PF03004">
    <property type="entry name" value="Transposase_24"/>
    <property type="match status" value="1"/>
</dbReference>
<dbReference type="PANTHER" id="PTHR33144:SF50">
    <property type="entry name" value="OS03G0714750 PROTEIN"/>
    <property type="match status" value="1"/>
</dbReference>
<evidence type="ECO:0000313" key="5">
    <source>
        <dbReference type="EMBL" id="KAF0913574.1"/>
    </source>
</evidence>
<evidence type="ECO:0000313" key="6">
    <source>
        <dbReference type="Proteomes" id="UP000479710"/>
    </source>
</evidence>
<dbReference type="Pfam" id="PF03017">
    <property type="entry name" value="Transposase_23"/>
    <property type="match status" value="1"/>
</dbReference>
<comment type="caution">
    <text evidence="5">The sequence shown here is derived from an EMBL/GenBank/DDBJ whole genome shotgun (WGS) entry which is preliminary data.</text>
</comment>
<name>A0A6G1DNA6_9ORYZ</name>
<feature type="region of interest" description="Disordered" evidence="2">
    <location>
        <begin position="485"/>
        <end position="519"/>
    </location>
</feature>
<keyword evidence="1" id="KW-0175">Coiled coil</keyword>
<evidence type="ECO:0000259" key="4">
    <source>
        <dbReference type="Pfam" id="PF03017"/>
    </source>
</evidence>
<dbReference type="PANTHER" id="PTHR33144">
    <property type="entry name" value="OS10G0409366 PROTEIN-RELATED"/>
    <property type="match status" value="1"/>
</dbReference>
<organism evidence="5 6">
    <name type="scientific">Oryza meyeriana var. granulata</name>
    <dbReference type="NCBI Taxonomy" id="110450"/>
    <lineage>
        <taxon>Eukaryota</taxon>
        <taxon>Viridiplantae</taxon>
        <taxon>Streptophyta</taxon>
        <taxon>Embryophyta</taxon>
        <taxon>Tracheophyta</taxon>
        <taxon>Spermatophyta</taxon>
        <taxon>Magnoliopsida</taxon>
        <taxon>Liliopsida</taxon>
        <taxon>Poales</taxon>
        <taxon>Poaceae</taxon>
        <taxon>BOP clade</taxon>
        <taxon>Oryzoideae</taxon>
        <taxon>Oryzeae</taxon>
        <taxon>Oryzinae</taxon>
        <taxon>Oryza</taxon>
        <taxon>Oryza meyeriana</taxon>
    </lineage>
</organism>
<gene>
    <name evidence="5" type="ORF">E2562_023290</name>
</gene>
<evidence type="ECO:0000256" key="3">
    <source>
        <dbReference type="SAM" id="Phobius"/>
    </source>
</evidence>
<feature type="domain" description="Transposase Tnp1/En/Spm-like" evidence="4">
    <location>
        <begin position="528"/>
        <end position="592"/>
    </location>
</feature>
<keyword evidence="3" id="KW-0812">Transmembrane</keyword>
<dbReference type="EMBL" id="SPHZ02000006">
    <property type="protein sequence ID" value="KAF0913574.1"/>
    <property type="molecule type" value="Genomic_DNA"/>
</dbReference>
<feature type="non-terminal residue" evidence="5">
    <location>
        <position position="626"/>
    </location>
</feature>
<feature type="transmembrane region" description="Helical" evidence="3">
    <location>
        <begin position="604"/>
        <end position="622"/>
    </location>
</feature>
<proteinExistence type="predicted"/>
<evidence type="ECO:0000256" key="2">
    <source>
        <dbReference type="SAM" id="MobiDB-lite"/>
    </source>
</evidence>
<dbReference type="OrthoDB" id="693522at2759"/>
<keyword evidence="6" id="KW-1185">Reference proteome</keyword>
<feature type="coiled-coil region" evidence="1">
    <location>
        <begin position="383"/>
        <end position="412"/>
    </location>
</feature>
<keyword evidence="3" id="KW-1133">Transmembrane helix</keyword>
<dbReference type="AlphaFoldDB" id="A0A6G1DNA6"/>
<feature type="region of interest" description="Disordered" evidence="2">
    <location>
        <begin position="43"/>
        <end position="68"/>
    </location>
</feature>
<evidence type="ECO:0000256" key="1">
    <source>
        <dbReference type="SAM" id="Coils"/>
    </source>
</evidence>
<keyword evidence="3" id="KW-0472">Membrane</keyword>
<dbReference type="InterPro" id="IPR004252">
    <property type="entry name" value="Probable_transposase_24"/>
</dbReference>
<dbReference type="Proteomes" id="UP000479710">
    <property type="component" value="Unassembled WGS sequence"/>
</dbReference>
<protein>
    <recommendedName>
        <fullName evidence="4">Transposase Tnp1/En/Spm-like domain-containing protein</fullName>
    </recommendedName>
</protein>
<reference evidence="5 6" key="1">
    <citation type="submission" date="2019-11" db="EMBL/GenBank/DDBJ databases">
        <title>Whole genome sequence of Oryza granulata.</title>
        <authorList>
            <person name="Li W."/>
        </authorList>
    </citation>
    <scope>NUCLEOTIDE SEQUENCE [LARGE SCALE GENOMIC DNA]</scope>
    <source>
        <strain evidence="6">cv. Menghai</strain>
        <tissue evidence="5">Leaf</tissue>
    </source>
</reference>
<sequence length="626" mass="70742">MAGARGNNDELNEYELQRQSTIANNKRKLDSLNLPTMGTMIQAGQTKKRTKRTYPTSDAPTGGHALRPRPQRNIVENAHEQIGEGLGCESIGDFLCDNEDFPSGPEKRKRKGKGITRLDDIFARKPDMAKIKIELNEFGQPVGQNCRKFSSVIGCMVRKKLSVSCADWRLLDAKKKLDLWTDIKSIYEIDDAAFNWFLNSCARKWKEFKATLKEQFFYDKLTDEELKKIHRERVNDADWKFLTDYWSSLECEARTKIAKANRAKLAINHTSGSKSFACSGHEMVDKLGRPPRRDQLYIKTHTRKNGVPTRHAEPIINKLITIVGASPELKERTIQQGDAFVAACGEREPKGRVRVLGLGPTPQDVGTPGQKCYRPTRLQLEVLARKRAELEKLALEQRIAEMEDEIREQRMAHGIRNVEITSNIGSNSQNQVSLISREHVDEAHHHAYFEEDEAYVENQNYDDQLDEGEYLLLDRRAAASVAKYQHGNPVTSAPKAQPPRCSPVSATPSAPRKDGASCSSHDELVGKEVILYAMLRSDLPMAKGTIVSIDPSTELAGETLGKEYCEVVVNVVLKRDVVLPRPYACVEKMGDAHMMSIAWPYKKVIYYTCASFFLCIICCRRMKPRL</sequence>
<dbReference type="InterPro" id="IPR004264">
    <property type="entry name" value="Transposase_23"/>
</dbReference>
<accession>A0A6G1DNA6</accession>